<proteinExistence type="predicted"/>
<evidence type="ECO:0000313" key="2">
    <source>
        <dbReference type="Proteomes" id="UP000324222"/>
    </source>
</evidence>
<reference evidence="1 2" key="1">
    <citation type="submission" date="2019-05" db="EMBL/GenBank/DDBJ databases">
        <title>Another draft genome of Portunus trituberculatus and its Hox gene families provides insights of decapod evolution.</title>
        <authorList>
            <person name="Jeong J.-H."/>
            <person name="Song I."/>
            <person name="Kim S."/>
            <person name="Choi T."/>
            <person name="Kim D."/>
            <person name="Ryu S."/>
            <person name="Kim W."/>
        </authorList>
    </citation>
    <scope>NUCLEOTIDE SEQUENCE [LARGE SCALE GENOMIC DNA]</scope>
    <source>
        <tissue evidence="1">Muscle</tissue>
    </source>
</reference>
<keyword evidence="2" id="KW-1185">Reference proteome</keyword>
<gene>
    <name evidence="1" type="ORF">E2C01_042370</name>
</gene>
<organism evidence="1 2">
    <name type="scientific">Portunus trituberculatus</name>
    <name type="common">Swimming crab</name>
    <name type="synonym">Neptunus trituberculatus</name>
    <dbReference type="NCBI Taxonomy" id="210409"/>
    <lineage>
        <taxon>Eukaryota</taxon>
        <taxon>Metazoa</taxon>
        <taxon>Ecdysozoa</taxon>
        <taxon>Arthropoda</taxon>
        <taxon>Crustacea</taxon>
        <taxon>Multicrustacea</taxon>
        <taxon>Malacostraca</taxon>
        <taxon>Eumalacostraca</taxon>
        <taxon>Eucarida</taxon>
        <taxon>Decapoda</taxon>
        <taxon>Pleocyemata</taxon>
        <taxon>Brachyura</taxon>
        <taxon>Eubrachyura</taxon>
        <taxon>Portunoidea</taxon>
        <taxon>Portunidae</taxon>
        <taxon>Portuninae</taxon>
        <taxon>Portunus</taxon>
    </lineage>
</organism>
<sequence length="87" mass="9462">MLRNTILESSCTPPSSSSFTLFAVSSGRCVAVLLVRLGDKLGRLWQSSGKPPSVPASRCRPCPGTLDGPVSIENRLRDSYVKQYSFE</sequence>
<comment type="caution">
    <text evidence="1">The sequence shown here is derived from an EMBL/GenBank/DDBJ whole genome shotgun (WGS) entry which is preliminary data.</text>
</comment>
<accession>A0A5B7FWB7</accession>
<protein>
    <submittedName>
        <fullName evidence="1">Uncharacterized protein</fullName>
    </submittedName>
</protein>
<dbReference type="AlphaFoldDB" id="A0A5B7FWB7"/>
<dbReference type="EMBL" id="VSRR010008364">
    <property type="protein sequence ID" value="MPC48594.1"/>
    <property type="molecule type" value="Genomic_DNA"/>
</dbReference>
<dbReference type="Proteomes" id="UP000324222">
    <property type="component" value="Unassembled WGS sequence"/>
</dbReference>
<name>A0A5B7FWB7_PORTR</name>
<evidence type="ECO:0000313" key="1">
    <source>
        <dbReference type="EMBL" id="MPC48594.1"/>
    </source>
</evidence>